<accession>A0A2T6ZD39</accession>
<dbReference type="Gene3D" id="3.40.50.1820">
    <property type="entry name" value="alpha/beta hydrolase"/>
    <property type="match status" value="1"/>
</dbReference>
<name>A0A2T6ZD39_TUBBO</name>
<dbReference type="InterPro" id="IPR050309">
    <property type="entry name" value="Type-B_Carboxylest/Lipase"/>
</dbReference>
<reference evidence="5 6" key="1">
    <citation type="submission" date="2017-04" db="EMBL/GenBank/DDBJ databases">
        <title>Draft genome sequence of Tuber borchii Vittad., a whitish edible truffle.</title>
        <authorList>
            <consortium name="DOE Joint Genome Institute"/>
            <person name="Murat C."/>
            <person name="Kuo A."/>
            <person name="Barry K.W."/>
            <person name="Clum A."/>
            <person name="Dockter R.B."/>
            <person name="Fauchery L."/>
            <person name="Iotti M."/>
            <person name="Kohler A."/>
            <person name="Labutti K."/>
            <person name="Lindquist E.A."/>
            <person name="Lipzen A."/>
            <person name="Ohm R.A."/>
            <person name="Wang M."/>
            <person name="Grigoriev I.V."/>
            <person name="Zambonelli A."/>
            <person name="Martin F.M."/>
        </authorList>
    </citation>
    <scope>NUCLEOTIDE SEQUENCE [LARGE SCALE GENOMIC DNA]</scope>
    <source>
        <strain evidence="5 6">Tbo3840</strain>
    </source>
</reference>
<dbReference type="Proteomes" id="UP000244722">
    <property type="component" value="Unassembled WGS sequence"/>
</dbReference>
<dbReference type="STRING" id="42251.A0A2T6ZD39"/>
<keyword evidence="2 3" id="KW-0378">Hydrolase</keyword>
<evidence type="ECO:0000259" key="4">
    <source>
        <dbReference type="Pfam" id="PF00135"/>
    </source>
</evidence>
<evidence type="ECO:0000313" key="6">
    <source>
        <dbReference type="Proteomes" id="UP000244722"/>
    </source>
</evidence>
<dbReference type="OrthoDB" id="408631at2759"/>
<feature type="domain" description="Carboxylesterase type B" evidence="4">
    <location>
        <begin position="33"/>
        <end position="436"/>
    </location>
</feature>
<sequence>MITIGLKETLLSLLLIGGGRHLGYVKQQAFEYNQTYDFYHFRNIRYAAPPIGALRFRKPLPPIPEAGIQHGNISVEESACHQAEPPAEGTTPFGETLGVEDCLVGLLRSVSAGDDVPVLIWVYGGGYIIGSKEMWGDPARLIQSANESMIYVSINYRLGAFGWLSPQNVTDIDSNIGLHDALAAMEWVKKYISRFGGDKDKITVMGESAGGGVIMHTITSNGGEGKKLPFQQAIVQSAAFPPKRTQYTDRNAQYNQFMTLANCTTLKCLRDAPTEVLLKANYDLIMNHGSLDIGNFGPAVDGNYVQDIPIRLLAQGRYHHELKGLISSSMGFEALKQFPTPDSVKNDTFEVLFNRFYPLAPEALKLATYALYPYQGPGVPEWLRTSAFWGDTNISCNGAWLVRSFQKSYRYVFNVPPAIHGEDVPYTFYAGPNPSIANDTTAIIHQKFITDYVIHGEPRCAMGACFGQYGLSANALSVNITEIKVIRDPWASERCNLLVHLMKYN</sequence>
<evidence type="ECO:0000256" key="1">
    <source>
        <dbReference type="ARBA" id="ARBA00005964"/>
    </source>
</evidence>
<evidence type="ECO:0000256" key="3">
    <source>
        <dbReference type="RuleBase" id="RU361235"/>
    </source>
</evidence>
<dbReference type="InterPro" id="IPR002018">
    <property type="entry name" value="CarbesteraseB"/>
</dbReference>
<keyword evidence="6" id="KW-1185">Reference proteome</keyword>
<evidence type="ECO:0000313" key="5">
    <source>
        <dbReference type="EMBL" id="PUU73324.1"/>
    </source>
</evidence>
<evidence type="ECO:0000256" key="2">
    <source>
        <dbReference type="ARBA" id="ARBA00022801"/>
    </source>
</evidence>
<organism evidence="5 6">
    <name type="scientific">Tuber borchii</name>
    <name type="common">White truffle</name>
    <dbReference type="NCBI Taxonomy" id="42251"/>
    <lineage>
        <taxon>Eukaryota</taxon>
        <taxon>Fungi</taxon>
        <taxon>Dikarya</taxon>
        <taxon>Ascomycota</taxon>
        <taxon>Pezizomycotina</taxon>
        <taxon>Pezizomycetes</taxon>
        <taxon>Pezizales</taxon>
        <taxon>Tuberaceae</taxon>
        <taxon>Tuber</taxon>
    </lineage>
</organism>
<dbReference type="SUPFAM" id="SSF53474">
    <property type="entry name" value="alpha/beta-Hydrolases"/>
    <property type="match status" value="1"/>
</dbReference>
<protein>
    <recommendedName>
        <fullName evidence="3">Carboxylic ester hydrolase</fullName>
        <ecNumber evidence="3">3.1.1.-</ecNumber>
    </recommendedName>
</protein>
<proteinExistence type="inferred from homology"/>
<keyword evidence="3" id="KW-0732">Signal</keyword>
<comment type="similarity">
    <text evidence="1 3">Belongs to the type-B carboxylesterase/lipase family.</text>
</comment>
<dbReference type="InterPro" id="IPR029058">
    <property type="entry name" value="AB_hydrolase_fold"/>
</dbReference>
<dbReference type="EMBL" id="NESQ01000388">
    <property type="protein sequence ID" value="PUU73324.1"/>
    <property type="molecule type" value="Genomic_DNA"/>
</dbReference>
<dbReference type="Pfam" id="PF00135">
    <property type="entry name" value="COesterase"/>
    <property type="match status" value="1"/>
</dbReference>
<dbReference type="EC" id="3.1.1.-" evidence="3"/>
<comment type="caution">
    <text evidence="5">The sequence shown here is derived from an EMBL/GenBank/DDBJ whole genome shotgun (WGS) entry which is preliminary data.</text>
</comment>
<feature type="signal peptide" evidence="3">
    <location>
        <begin position="1"/>
        <end position="21"/>
    </location>
</feature>
<gene>
    <name evidence="5" type="ORF">B9Z19DRAFT_1069093</name>
</gene>
<dbReference type="GO" id="GO:0016787">
    <property type="term" value="F:hydrolase activity"/>
    <property type="evidence" value="ECO:0007669"/>
    <property type="project" value="UniProtKB-KW"/>
</dbReference>
<dbReference type="InterPro" id="IPR019826">
    <property type="entry name" value="Carboxylesterase_B_AS"/>
</dbReference>
<dbReference type="PROSITE" id="PS00122">
    <property type="entry name" value="CARBOXYLESTERASE_B_1"/>
    <property type="match status" value="1"/>
</dbReference>
<dbReference type="AlphaFoldDB" id="A0A2T6ZD39"/>
<dbReference type="PANTHER" id="PTHR11559">
    <property type="entry name" value="CARBOXYLESTERASE"/>
    <property type="match status" value="1"/>
</dbReference>
<feature type="chain" id="PRO_5015372129" description="Carboxylic ester hydrolase" evidence="3">
    <location>
        <begin position="22"/>
        <end position="505"/>
    </location>
</feature>